<evidence type="ECO:0000313" key="5">
    <source>
        <dbReference type="EMBL" id="KAL3779827.1"/>
    </source>
</evidence>
<dbReference type="SMART" id="SM00228">
    <property type="entry name" value="PDZ"/>
    <property type="match status" value="1"/>
</dbReference>
<dbReference type="InterPro" id="IPR041489">
    <property type="entry name" value="PDZ_6"/>
</dbReference>
<dbReference type="PANTHER" id="PTHR12651">
    <property type="entry name" value="26S PROTEASOME NON-ATPASE REGULATORY SUBUNIT 9"/>
    <property type="match status" value="1"/>
</dbReference>
<dbReference type="InterPro" id="IPR001478">
    <property type="entry name" value="PDZ"/>
</dbReference>
<dbReference type="Pfam" id="PF18265">
    <property type="entry name" value="Nas2_N"/>
    <property type="match status" value="1"/>
</dbReference>
<keyword evidence="2" id="KW-0143">Chaperone</keyword>
<evidence type="ECO:0000256" key="2">
    <source>
        <dbReference type="ARBA" id="ARBA00023186"/>
    </source>
</evidence>
<dbReference type="InterPro" id="IPR036034">
    <property type="entry name" value="PDZ_sf"/>
</dbReference>
<dbReference type="PANTHER" id="PTHR12651:SF1">
    <property type="entry name" value="26S PROTEASOME NON-ATPASE REGULATORY SUBUNIT 9"/>
    <property type="match status" value="1"/>
</dbReference>
<sequence>MAAAVTSDPSSSGSSLLASMRRELLSLDTQKKSLLSEAEAIVSELTANQPSGGPPIGIDAPLVDAEGYPRADIDVYRARTLRKRFKEIQTDHRALEKKIELGLMEIATLSKGSVEKQSSATTAEDDEAELKLRLAPKPKPKFDPKTGKWVVRSWDGSVAGVKNGETRSFDDLSASSSAALASNLAVGPAVRPVGGTTDATASGNDAIDESDDSARRRQQQQQQGQHGVSFPELAATPFAIIDEVSPDSPASEAGIKENDVLLRFGDVDSTNHREFRAIAELLPLAASENKSISIVVRRKTSELGGFAELTKTEVVELRPRPWGGRGLLGCHIRPYSN</sequence>
<dbReference type="EMBL" id="JALLAZ020001144">
    <property type="protein sequence ID" value="KAL3779827.1"/>
    <property type="molecule type" value="Genomic_DNA"/>
</dbReference>
<dbReference type="Gene3D" id="2.30.42.10">
    <property type="match status" value="1"/>
</dbReference>
<dbReference type="Proteomes" id="UP001530315">
    <property type="component" value="Unassembled WGS sequence"/>
</dbReference>
<dbReference type="SUPFAM" id="SSF50156">
    <property type="entry name" value="PDZ domain-like"/>
    <property type="match status" value="1"/>
</dbReference>
<dbReference type="Gene3D" id="6.10.140.1710">
    <property type="match status" value="1"/>
</dbReference>
<gene>
    <name evidence="5" type="ORF">ACHAW5_002012</name>
</gene>
<evidence type="ECO:0000256" key="1">
    <source>
        <dbReference type="ARBA" id="ARBA00005256"/>
    </source>
</evidence>
<dbReference type="InterPro" id="IPR035269">
    <property type="entry name" value="PSMD9"/>
</dbReference>
<evidence type="ECO:0000313" key="6">
    <source>
        <dbReference type="Proteomes" id="UP001530315"/>
    </source>
</evidence>
<organism evidence="5 6">
    <name type="scientific">Stephanodiscus triporus</name>
    <dbReference type="NCBI Taxonomy" id="2934178"/>
    <lineage>
        <taxon>Eukaryota</taxon>
        <taxon>Sar</taxon>
        <taxon>Stramenopiles</taxon>
        <taxon>Ochrophyta</taxon>
        <taxon>Bacillariophyta</taxon>
        <taxon>Coscinodiscophyceae</taxon>
        <taxon>Thalassiosirophycidae</taxon>
        <taxon>Stephanodiscales</taxon>
        <taxon>Stephanodiscaceae</taxon>
        <taxon>Stephanodiscus</taxon>
    </lineage>
</organism>
<comment type="similarity">
    <text evidence="1">Belongs to the proteasome subunit p27 family.</text>
</comment>
<protein>
    <recommendedName>
        <fullName evidence="4">PDZ domain-containing protein</fullName>
    </recommendedName>
</protein>
<feature type="region of interest" description="Disordered" evidence="3">
    <location>
        <begin position="112"/>
        <end position="148"/>
    </location>
</feature>
<comment type="caution">
    <text evidence="5">The sequence shown here is derived from an EMBL/GenBank/DDBJ whole genome shotgun (WGS) entry which is preliminary data.</text>
</comment>
<keyword evidence="6" id="KW-1185">Reference proteome</keyword>
<feature type="domain" description="PDZ" evidence="4">
    <location>
        <begin position="224"/>
        <end position="300"/>
    </location>
</feature>
<proteinExistence type="inferred from homology"/>
<name>A0ABD3NWT0_9STRA</name>
<evidence type="ECO:0000256" key="3">
    <source>
        <dbReference type="SAM" id="MobiDB-lite"/>
    </source>
</evidence>
<evidence type="ECO:0000259" key="4">
    <source>
        <dbReference type="SMART" id="SM00228"/>
    </source>
</evidence>
<accession>A0ABD3NWT0</accession>
<dbReference type="AlphaFoldDB" id="A0ABD3NWT0"/>
<feature type="region of interest" description="Disordered" evidence="3">
    <location>
        <begin position="188"/>
        <end position="229"/>
    </location>
</feature>
<dbReference type="Pfam" id="PF17820">
    <property type="entry name" value="PDZ_6"/>
    <property type="match status" value="1"/>
</dbReference>
<dbReference type="InterPro" id="IPR040815">
    <property type="entry name" value="Nas2_N"/>
</dbReference>
<dbReference type="FunFam" id="2.30.42.10:FF:000107">
    <property type="entry name" value="26S proteasome non-ATPase regulatory subunit 9"/>
    <property type="match status" value="1"/>
</dbReference>
<reference evidence="5 6" key="1">
    <citation type="submission" date="2024-10" db="EMBL/GenBank/DDBJ databases">
        <title>Updated reference genomes for cyclostephanoid diatoms.</title>
        <authorList>
            <person name="Roberts W.R."/>
            <person name="Alverson A.J."/>
        </authorList>
    </citation>
    <scope>NUCLEOTIDE SEQUENCE [LARGE SCALE GENOMIC DNA]</scope>
    <source>
        <strain evidence="5 6">AJA276-08</strain>
    </source>
</reference>